<reference evidence="6 7" key="1">
    <citation type="submission" date="2019-07" db="EMBL/GenBank/DDBJ databases">
        <title>Draft genome assembly of a fouling barnacle, Amphibalanus amphitrite (Darwin, 1854): The first reference genome for Thecostraca.</title>
        <authorList>
            <person name="Kim W."/>
        </authorList>
    </citation>
    <scope>NUCLEOTIDE SEQUENCE [LARGE SCALE GENOMIC DNA]</scope>
    <source>
        <strain evidence="6">SNU_AA5</strain>
        <tissue evidence="6">Soma without cirri and trophi</tissue>
    </source>
</reference>
<evidence type="ECO:0000259" key="5">
    <source>
        <dbReference type="PROSITE" id="PS50222"/>
    </source>
</evidence>
<dbReference type="InterPro" id="IPR002048">
    <property type="entry name" value="EF_hand_dom"/>
</dbReference>
<keyword evidence="4" id="KW-0812">Transmembrane</keyword>
<evidence type="ECO:0000256" key="1">
    <source>
        <dbReference type="ARBA" id="ARBA00022723"/>
    </source>
</evidence>
<sequence>MKTCINMPIRSSRNKIILTLYLVFAVYLIYVIIFLASMLFRSASDVKTKIRALPKYMSDAEIDKIRVLEVGTLQQQLQQAFGKADDNKNGYLDKDELSEWIQMKVSEHITVGVKTNFKVFLLLDKSPKDGWISMEEYDALFLSSRGAKTEEDLSRSDREQLMSERAEFLELGNEEKLTIDELLTFRHPESSHAHLLARVTELIDTLDEDGDGALSVSELGQLSDPAYRPSEEEAANFPVSSETEMRALHARLDTNGDQKLDQHELLVFADPRHVEHASRDAARLIRLADADGDGQLALTELQMHPDQFRMIVDARHRFHQPGDRR</sequence>
<evidence type="ECO:0000313" key="6">
    <source>
        <dbReference type="EMBL" id="KAF0293493.1"/>
    </source>
</evidence>
<organism evidence="6 7">
    <name type="scientific">Amphibalanus amphitrite</name>
    <name type="common">Striped barnacle</name>
    <name type="synonym">Balanus amphitrite</name>
    <dbReference type="NCBI Taxonomy" id="1232801"/>
    <lineage>
        <taxon>Eukaryota</taxon>
        <taxon>Metazoa</taxon>
        <taxon>Ecdysozoa</taxon>
        <taxon>Arthropoda</taxon>
        <taxon>Crustacea</taxon>
        <taxon>Multicrustacea</taxon>
        <taxon>Cirripedia</taxon>
        <taxon>Thoracica</taxon>
        <taxon>Thoracicalcarea</taxon>
        <taxon>Balanomorpha</taxon>
        <taxon>Balanoidea</taxon>
        <taxon>Balanidae</taxon>
        <taxon>Amphibalaninae</taxon>
        <taxon>Amphibalanus</taxon>
    </lineage>
</organism>
<dbReference type="SMART" id="SM00054">
    <property type="entry name" value="EFh"/>
    <property type="match status" value="4"/>
</dbReference>
<evidence type="ECO:0000256" key="4">
    <source>
        <dbReference type="SAM" id="Phobius"/>
    </source>
</evidence>
<comment type="caution">
    <text evidence="6">The sequence shown here is derived from an EMBL/GenBank/DDBJ whole genome shotgun (WGS) entry which is preliminary data.</text>
</comment>
<keyword evidence="3" id="KW-0106">Calcium</keyword>
<dbReference type="GO" id="GO:0005509">
    <property type="term" value="F:calcium ion binding"/>
    <property type="evidence" value="ECO:0007669"/>
    <property type="project" value="InterPro"/>
</dbReference>
<accession>A0A6A4VIS6</accession>
<keyword evidence="4" id="KW-1133">Transmembrane helix</keyword>
<dbReference type="OrthoDB" id="9978834at2759"/>
<protein>
    <submittedName>
        <fullName evidence="6">Calcium-binding protein</fullName>
    </submittedName>
</protein>
<dbReference type="SUPFAM" id="SSF47473">
    <property type="entry name" value="EF-hand"/>
    <property type="match status" value="1"/>
</dbReference>
<keyword evidence="7" id="KW-1185">Reference proteome</keyword>
<dbReference type="Proteomes" id="UP000440578">
    <property type="component" value="Unassembled WGS sequence"/>
</dbReference>
<dbReference type="AlphaFoldDB" id="A0A6A4VIS6"/>
<dbReference type="EMBL" id="VIIS01001742">
    <property type="protein sequence ID" value="KAF0293493.1"/>
    <property type="molecule type" value="Genomic_DNA"/>
</dbReference>
<dbReference type="Gene3D" id="1.10.238.10">
    <property type="entry name" value="EF-hand"/>
    <property type="match status" value="2"/>
</dbReference>
<feature type="domain" description="EF-hand" evidence="5">
    <location>
        <begin position="194"/>
        <end position="229"/>
    </location>
</feature>
<dbReference type="Pfam" id="PF13202">
    <property type="entry name" value="EF-hand_5"/>
    <property type="match status" value="2"/>
</dbReference>
<dbReference type="GO" id="GO:0017156">
    <property type="term" value="P:calcium-ion regulated exocytosis"/>
    <property type="evidence" value="ECO:0007669"/>
    <property type="project" value="TreeGrafter"/>
</dbReference>
<keyword evidence="1" id="KW-0479">Metal-binding</keyword>
<dbReference type="PANTHER" id="PTHR10827">
    <property type="entry name" value="RETICULOCALBIN"/>
    <property type="match status" value="1"/>
</dbReference>
<feature type="domain" description="EF-hand" evidence="5">
    <location>
        <begin position="240"/>
        <end position="275"/>
    </location>
</feature>
<dbReference type="InterPro" id="IPR011992">
    <property type="entry name" value="EF-hand-dom_pair"/>
</dbReference>
<keyword evidence="2" id="KW-0677">Repeat</keyword>
<name>A0A6A4VIS6_AMPAM</name>
<feature type="domain" description="EF-hand" evidence="5">
    <location>
        <begin position="72"/>
        <end position="107"/>
    </location>
</feature>
<dbReference type="PROSITE" id="PS00018">
    <property type="entry name" value="EF_HAND_1"/>
    <property type="match status" value="4"/>
</dbReference>
<evidence type="ECO:0000256" key="3">
    <source>
        <dbReference type="ARBA" id="ARBA00022837"/>
    </source>
</evidence>
<gene>
    <name evidence="6" type="primary">sdf4_1</name>
    <name evidence="6" type="ORF">FJT64_000828</name>
</gene>
<dbReference type="InterPro" id="IPR018247">
    <property type="entry name" value="EF_Hand_1_Ca_BS"/>
</dbReference>
<feature type="transmembrane region" description="Helical" evidence="4">
    <location>
        <begin position="20"/>
        <end position="40"/>
    </location>
</feature>
<dbReference type="EMBL" id="VIIS01001742">
    <property type="protein sequence ID" value="KAF0293492.1"/>
    <property type="molecule type" value="Genomic_DNA"/>
</dbReference>
<dbReference type="GO" id="GO:0005783">
    <property type="term" value="C:endoplasmic reticulum"/>
    <property type="evidence" value="ECO:0007669"/>
    <property type="project" value="TreeGrafter"/>
</dbReference>
<evidence type="ECO:0000313" key="7">
    <source>
        <dbReference type="Proteomes" id="UP000440578"/>
    </source>
</evidence>
<proteinExistence type="predicted"/>
<dbReference type="PANTHER" id="PTHR10827:SF98">
    <property type="entry name" value="45 KDA CALCIUM-BINDING PROTEIN"/>
    <property type="match status" value="1"/>
</dbReference>
<dbReference type="PROSITE" id="PS50222">
    <property type="entry name" value="EF_HAND_2"/>
    <property type="match status" value="3"/>
</dbReference>
<evidence type="ECO:0000256" key="2">
    <source>
        <dbReference type="ARBA" id="ARBA00022737"/>
    </source>
</evidence>
<keyword evidence="4" id="KW-0472">Membrane</keyword>